<gene>
    <name evidence="4" type="ORF">HNR23_004666</name>
</gene>
<dbReference type="SUPFAM" id="SSF46689">
    <property type="entry name" value="Homeodomain-like"/>
    <property type="match status" value="1"/>
</dbReference>
<organism evidence="4 5">
    <name type="scientific">Nocardiopsis mwathae</name>
    <dbReference type="NCBI Taxonomy" id="1472723"/>
    <lineage>
        <taxon>Bacteria</taxon>
        <taxon>Bacillati</taxon>
        <taxon>Actinomycetota</taxon>
        <taxon>Actinomycetes</taxon>
        <taxon>Streptosporangiales</taxon>
        <taxon>Nocardiopsidaceae</taxon>
        <taxon>Nocardiopsis</taxon>
    </lineage>
</organism>
<evidence type="ECO:0000256" key="1">
    <source>
        <dbReference type="ARBA" id="ARBA00023125"/>
    </source>
</evidence>
<feature type="DNA-binding region" description="H-T-H motif" evidence="2">
    <location>
        <begin position="31"/>
        <end position="50"/>
    </location>
</feature>
<dbReference type="Pfam" id="PF17926">
    <property type="entry name" value="TetR_C_21"/>
    <property type="match status" value="1"/>
</dbReference>
<reference evidence="4 5" key="1">
    <citation type="submission" date="2020-08" db="EMBL/GenBank/DDBJ databases">
        <title>Sequencing the genomes of 1000 actinobacteria strains.</title>
        <authorList>
            <person name="Klenk H.-P."/>
        </authorList>
    </citation>
    <scope>NUCLEOTIDE SEQUENCE [LARGE SCALE GENOMIC DNA]</scope>
    <source>
        <strain evidence="4 5">DSM 46659</strain>
    </source>
</reference>
<evidence type="ECO:0000313" key="4">
    <source>
        <dbReference type="EMBL" id="MBB6174606.1"/>
    </source>
</evidence>
<proteinExistence type="predicted"/>
<evidence type="ECO:0000313" key="5">
    <source>
        <dbReference type="Proteomes" id="UP000546642"/>
    </source>
</evidence>
<dbReference type="PROSITE" id="PS50977">
    <property type="entry name" value="HTH_TETR_2"/>
    <property type="match status" value="1"/>
</dbReference>
<evidence type="ECO:0000259" key="3">
    <source>
        <dbReference type="PROSITE" id="PS50977"/>
    </source>
</evidence>
<dbReference type="PRINTS" id="PR00455">
    <property type="entry name" value="HTHTETR"/>
</dbReference>
<evidence type="ECO:0000256" key="2">
    <source>
        <dbReference type="PROSITE-ProRule" id="PRU00335"/>
    </source>
</evidence>
<dbReference type="GO" id="GO:0003677">
    <property type="term" value="F:DNA binding"/>
    <property type="evidence" value="ECO:0007669"/>
    <property type="project" value="UniProtKB-UniRule"/>
</dbReference>
<dbReference type="SUPFAM" id="SSF48498">
    <property type="entry name" value="Tetracyclin repressor-like, C-terminal domain"/>
    <property type="match status" value="1"/>
</dbReference>
<dbReference type="PANTHER" id="PTHR30328:SF54">
    <property type="entry name" value="HTH-TYPE TRANSCRIPTIONAL REPRESSOR SCO4008"/>
    <property type="match status" value="1"/>
</dbReference>
<dbReference type="InterPro" id="IPR036271">
    <property type="entry name" value="Tet_transcr_reg_TetR-rel_C_sf"/>
</dbReference>
<accession>A0A7X0D8C1</accession>
<name>A0A7X0D8C1_9ACTN</name>
<dbReference type="InterPro" id="IPR050109">
    <property type="entry name" value="HTH-type_TetR-like_transc_reg"/>
</dbReference>
<dbReference type="Proteomes" id="UP000546642">
    <property type="component" value="Unassembled WGS sequence"/>
</dbReference>
<keyword evidence="1 2" id="KW-0238">DNA-binding</keyword>
<dbReference type="InterPro" id="IPR001647">
    <property type="entry name" value="HTH_TetR"/>
</dbReference>
<dbReference type="Gene3D" id="1.10.357.10">
    <property type="entry name" value="Tetracycline Repressor, domain 2"/>
    <property type="match status" value="1"/>
</dbReference>
<dbReference type="GO" id="GO:0006355">
    <property type="term" value="P:regulation of DNA-templated transcription"/>
    <property type="evidence" value="ECO:0007669"/>
    <property type="project" value="UniProtKB-ARBA"/>
</dbReference>
<sequence length="190" mass="20532">MPMRSRSEDTRARLLAAARSEFAAHGMSGARVDRIAEHAGVNKERIYGHFGSKECLFAAVVAEALSEHAAKVGLPCGDPGEFAGRVFDFHRENPELTRLMMWEALHYGAGPLPDEDLRRGHYARKAAALAEATGAPLDDRAAASTFLAVIGIAVWPLAFPQMTRLVLGSNAEDPAHLRAYVVSLARKLSA</sequence>
<dbReference type="Pfam" id="PF00440">
    <property type="entry name" value="TetR_N"/>
    <property type="match status" value="1"/>
</dbReference>
<dbReference type="AlphaFoldDB" id="A0A7X0D8C1"/>
<dbReference type="EMBL" id="JACHDS010000001">
    <property type="protein sequence ID" value="MBB6174606.1"/>
    <property type="molecule type" value="Genomic_DNA"/>
</dbReference>
<protein>
    <submittedName>
        <fullName evidence="4">AcrR family transcriptional regulator</fullName>
    </submittedName>
</protein>
<dbReference type="RefSeq" id="WP_184078744.1">
    <property type="nucleotide sequence ID" value="NZ_JACHDS010000001.1"/>
</dbReference>
<dbReference type="InterPro" id="IPR041467">
    <property type="entry name" value="Sco4008_C"/>
</dbReference>
<dbReference type="PANTHER" id="PTHR30328">
    <property type="entry name" value="TRANSCRIPTIONAL REPRESSOR"/>
    <property type="match status" value="1"/>
</dbReference>
<feature type="domain" description="HTH tetR-type" evidence="3">
    <location>
        <begin position="8"/>
        <end position="68"/>
    </location>
</feature>
<comment type="caution">
    <text evidence="4">The sequence shown here is derived from an EMBL/GenBank/DDBJ whole genome shotgun (WGS) entry which is preliminary data.</text>
</comment>
<keyword evidence="5" id="KW-1185">Reference proteome</keyword>
<dbReference type="InterPro" id="IPR009057">
    <property type="entry name" value="Homeodomain-like_sf"/>
</dbReference>